<organism evidence="3 4">
    <name type="scientific">Catenuloplanes atrovinosus</name>
    <dbReference type="NCBI Taxonomy" id="137266"/>
    <lineage>
        <taxon>Bacteria</taxon>
        <taxon>Bacillati</taxon>
        <taxon>Actinomycetota</taxon>
        <taxon>Actinomycetes</taxon>
        <taxon>Micromonosporales</taxon>
        <taxon>Micromonosporaceae</taxon>
        <taxon>Catenuloplanes</taxon>
    </lineage>
</organism>
<dbReference type="GO" id="GO:0008713">
    <property type="term" value="F:ADP-heptose-lipopolysaccharide heptosyltransferase activity"/>
    <property type="evidence" value="ECO:0007669"/>
    <property type="project" value="TreeGrafter"/>
</dbReference>
<dbReference type="CDD" id="cd03789">
    <property type="entry name" value="GT9_LPS_heptosyltransferase"/>
    <property type="match status" value="1"/>
</dbReference>
<evidence type="ECO:0000256" key="1">
    <source>
        <dbReference type="ARBA" id="ARBA00022676"/>
    </source>
</evidence>
<dbReference type="InterPro" id="IPR051199">
    <property type="entry name" value="LPS_LOS_Heptosyltrfase"/>
</dbReference>
<proteinExistence type="predicted"/>
<dbReference type="Gene3D" id="3.40.50.2000">
    <property type="entry name" value="Glycogen Phosphorylase B"/>
    <property type="match status" value="2"/>
</dbReference>
<evidence type="ECO:0000313" key="3">
    <source>
        <dbReference type="EMBL" id="MDR7274330.1"/>
    </source>
</evidence>
<dbReference type="AlphaFoldDB" id="A0AAE3YKY1"/>
<dbReference type="Proteomes" id="UP001183643">
    <property type="component" value="Unassembled WGS sequence"/>
</dbReference>
<dbReference type="RefSeq" id="WP_310363886.1">
    <property type="nucleotide sequence ID" value="NZ_JAVDYB010000001.1"/>
</dbReference>
<protein>
    <submittedName>
        <fullName evidence="3">ADP-heptose:LPS heptosyltransferase</fullName>
    </submittedName>
</protein>
<reference evidence="3" key="1">
    <citation type="submission" date="2023-07" db="EMBL/GenBank/DDBJ databases">
        <title>Sequencing the genomes of 1000 actinobacteria strains.</title>
        <authorList>
            <person name="Klenk H.-P."/>
        </authorList>
    </citation>
    <scope>NUCLEOTIDE SEQUENCE</scope>
    <source>
        <strain evidence="3">DSM 44707</strain>
    </source>
</reference>
<evidence type="ECO:0000256" key="2">
    <source>
        <dbReference type="ARBA" id="ARBA00022679"/>
    </source>
</evidence>
<dbReference type="GO" id="GO:0005829">
    <property type="term" value="C:cytosol"/>
    <property type="evidence" value="ECO:0007669"/>
    <property type="project" value="TreeGrafter"/>
</dbReference>
<dbReference type="Pfam" id="PF01075">
    <property type="entry name" value="Glyco_transf_9"/>
    <property type="match status" value="1"/>
</dbReference>
<dbReference type="GO" id="GO:0009244">
    <property type="term" value="P:lipopolysaccharide core region biosynthetic process"/>
    <property type="evidence" value="ECO:0007669"/>
    <property type="project" value="TreeGrafter"/>
</dbReference>
<dbReference type="EMBL" id="JAVDYB010000001">
    <property type="protein sequence ID" value="MDR7274330.1"/>
    <property type="molecule type" value="Genomic_DNA"/>
</dbReference>
<comment type="caution">
    <text evidence="3">The sequence shown here is derived from an EMBL/GenBank/DDBJ whole genome shotgun (WGS) entry which is preliminary data.</text>
</comment>
<accession>A0AAE3YKY1</accession>
<dbReference type="SUPFAM" id="SSF53756">
    <property type="entry name" value="UDP-Glycosyltransferase/glycogen phosphorylase"/>
    <property type="match status" value="1"/>
</dbReference>
<keyword evidence="4" id="KW-1185">Reference proteome</keyword>
<keyword evidence="1" id="KW-0328">Glycosyltransferase</keyword>
<sequence length="307" mass="32230">MILVLRALGVGDLATGVPALRALRAAFPSEELALAAPTWLTPLIDLIGGVDRVVPCAGLDDPLPPLPDVSVAVNLHGRGPQSHHRLAAVRPGALWAFATPEFPDGPPWRDDEHEVRRWTGLVRAYGVPANDLDLDLRPPARDVPHGVTIIHPGAKSPSRRWPPDRYAAVARALTDAGHRVLVTGSAAERELAADVAARAGLGAPAVPETGLDDLAALIAHARLLISGDTGVAHLATAFGTPSVTLFGPMPPSRWGPPPGRPRHRAIWHGTRAERGDLPGPGVHPALLAVTVEEVLAATHPSVSAARR</sequence>
<gene>
    <name evidence="3" type="ORF">J2S41_001108</name>
</gene>
<dbReference type="PANTHER" id="PTHR30160:SF1">
    <property type="entry name" value="LIPOPOLYSACCHARIDE 1,2-N-ACETYLGLUCOSAMINETRANSFERASE-RELATED"/>
    <property type="match status" value="1"/>
</dbReference>
<dbReference type="InterPro" id="IPR002201">
    <property type="entry name" value="Glyco_trans_9"/>
</dbReference>
<keyword evidence="2" id="KW-0808">Transferase</keyword>
<evidence type="ECO:0000313" key="4">
    <source>
        <dbReference type="Proteomes" id="UP001183643"/>
    </source>
</evidence>
<name>A0AAE3YKY1_9ACTN</name>
<dbReference type="PANTHER" id="PTHR30160">
    <property type="entry name" value="TETRAACYLDISACCHARIDE 4'-KINASE-RELATED"/>
    <property type="match status" value="1"/>
</dbReference>